<dbReference type="InterPro" id="IPR007504">
    <property type="entry name" value="H/ACA_rnp_Gar1/Naf1"/>
</dbReference>
<organism evidence="10 11">
    <name type="scientific">Elasticomyces elasticus</name>
    <dbReference type="NCBI Taxonomy" id="574655"/>
    <lineage>
        <taxon>Eukaryota</taxon>
        <taxon>Fungi</taxon>
        <taxon>Dikarya</taxon>
        <taxon>Ascomycota</taxon>
        <taxon>Pezizomycotina</taxon>
        <taxon>Dothideomycetes</taxon>
        <taxon>Dothideomycetidae</taxon>
        <taxon>Mycosphaerellales</taxon>
        <taxon>Teratosphaeriaceae</taxon>
        <taxon>Elasticomyces</taxon>
    </lineage>
</organism>
<feature type="region of interest" description="Disordered" evidence="9">
    <location>
        <begin position="102"/>
        <end position="126"/>
    </location>
</feature>
<protein>
    <recommendedName>
        <fullName evidence="3">H/ACA ribonucleoprotein complex non-core subunit NAF1</fullName>
    </recommendedName>
</protein>
<evidence type="ECO:0000256" key="3">
    <source>
        <dbReference type="ARBA" id="ARBA00021438"/>
    </source>
</evidence>
<feature type="compositionally biased region" description="Basic and acidic residues" evidence="9">
    <location>
        <begin position="108"/>
        <end position="126"/>
    </location>
</feature>
<dbReference type="SUPFAM" id="SSF50447">
    <property type="entry name" value="Translation proteins"/>
    <property type="match status" value="1"/>
</dbReference>
<feature type="compositionally biased region" description="Acidic residues" evidence="9">
    <location>
        <begin position="265"/>
        <end position="274"/>
    </location>
</feature>
<feature type="compositionally biased region" description="Pro residues" evidence="9">
    <location>
        <begin position="730"/>
        <end position="746"/>
    </location>
</feature>
<comment type="subcellular location">
    <subcellularLocation>
        <location evidence="1">Nucleus</location>
    </subcellularLocation>
</comment>
<feature type="region of interest" description="Disordered" evidence="9">
    <location>
        <begin position="200"/>
        <end position="274"/>
    </location>
</feature>
<dbReference type="Gene3D" id="2.40.10.230">
    <property type="entry name" value="Probable tRNA pseudouridine synthase domain"/>
    <property type="match status" value="1"/>
</dbReference>
<proteinExistence type="inferred from homology"/>
<dbReference type="InterPro" id="IPR009000">
    <property type="entry name" value="Transl_B-barrel_sf"/>
</dbReference>
<dbReference type="GO" id="GO:0000493">
    <property type="term" value="P:box H/ACA snoRNP assembly"/>
    <property type="evidence" value="ECO:0007669"/>
    <property type="project" value="InterPro"/>
</dbReference>
<evidence type="ECO:0000256" key="9">
    <source>
        <dbReference type="SAM" id="MobiDB-lite"/>
    </source>
</evidence>
<dbReference type="GO" id="GO:0005732">
    <property type="term" value="C:sno(s)RNA-containing ribonucleoprotein complex"/>
    <property type="evidence" value="ECO:0007669"/>
    <property type="project" value="InterPro"/>
</dbReference>
<comment type="caution">
    <text evidence="10">The sequence shown here is derived from an EMBL/GenBank/DDBJ whole genome shotgun (WGS) entry which is preliminary data.</text>
</comment>
<accession>A0AAN7VKL0</accession>
<dbReference type="GO" id="GO:0005634">
    <property type="term" value="C:nucleus"/>
    <property type="evidence" value="ECO:0007669"/>
    <property type="project" value="UniProtKB-SubCell"/>
</dbReference>
<feature type="compositionally biased region" description="Polar residues" evidence="9">
    <location>
        <begin position="541"/>
        <end position="554"/>
    </location>
</feature>
<feature type="compositionally biased region" description="Low complexity" evidence="9">
    <location>
        <begin position="747"/>
        <end position="768"/>
    </location>
</feature>
<evidence type="ECO:0000256" key="4">
    <source>
        <dbReference type="ARBA" id="ARBA00022517"/>
    </source>
</evidence>
<dbReference type="EMBL" id="JAVRQU010000031">
    <property type="protein sequence ID" value="KAK5689523.1"/>
    <property type="molecule type" value="Genomic_DNA"/>
</dbReference>
<dbReference type="Pfam" id="PF04410">
    <property type="entry name" value="Gar1"/>
    <property type="match status" value="1"/>
</dbReference>
<dbReference type="InterPro" id="IPR040309">
    <property type="entry name" value="Naf1"/>
</dbReference>
<keyword evidence="4" id="KW-0690">Ribosome biogenesis</keyword>
<evidence type="ECO:0000313" key="10">
    <source>
        <dbReference type="EMBL" id="KAK5689523.1"/>
    </source>
</evidence>
<feature type="region of interest" description="Disordered" evidence="9">
    <location>
        <begin position="810"/>
        <end position="846"/>
    </location>
</feature>
<feature type="compositionally biased region" description="Basic and acidic residues" evidence="9">
    <location>
        <begin position="625"/>
        <end position="653"/>
    </location>
</feature>
<keyword evidence="5" id="KW-0698">rRNA processing</keyword>
<evidence type="ECO:0000256" key="6">
    <source>
        <dbReference type="ARBA" id="ARBA00022553"/>
    </source>
</evidence>
<feature type="compositionally biased region" description="Basic and acidic residues" evidence="9">
    <location>
        <begin position="714"/>
        <end position="723"/>
    </location>
</feature>
<feature type="compositionally biased region" description="Gly residues" evidence="9">
    <location>
        <begin position="876"/>
        <end position="896"/>
    </location>
</feature>
<feature type="compositionally biased region" description="Gly residues" evidence="9">
    <location>
        <begin position="690"/>
        <end position="706"/>
    </location>
</feature>
<keyword evidence="7" id="KW-0694">RNA-binding</keyword>
<sequence length="922" mass="97055">MDTITDADEARPAKRVKLDGALDLTEEVQQEEVVDDQDWDIYGEGESVQQVSGAKPPITEETTITEDIVGNALVAAEGEVEGEVEGVNLLDGLEEAHRVEEQAAVSERATEEHGDVSMKDEQEKVNEDGVPADAIENNDEQLIDEEHNLPAADEPAVRMLEELSAVNDDPNTKIVGAAGSTNGDGEIVIPALSSQELEIAHEPSQSAGGAQETARPHGDAGVAKATDDPEFMAAAKAAKDNPSSEWQFDSSDAESKIDISSSDSSDSDSDSDDGEAYQMLDAATAAKILMQGEGDDDDKPKKGGGNADNQPRTVNEMKEVVVPKPDVVVTEDMKITLLGTVERAVENTILIKGVTSGEYQVLEYGSLLCTQHRKVIGVVGETIGRVQQPYYSVSFTNMEDIKATLAPVVAVAELPSPPASEGVESAELEPVEAEKGEQEVAKVDVNVEGVQVFYVDSHSTFVFTQPLKGLKGTDASNIHDEEVAEEEMEFSDDEAEAEYKRMKKAAKRGGRGGGGGTRGGWEGRGGYEGGARSFGAPGHDSGQTFVNGNGNDAPQQGYGGGMSYDDDGEGGAGNGNAPGSVMGGADVADDFYNPLKRPDNLSQMMASSGTAPPELPRHNQPQNGDRGRGRGGRGDRGGRGRGDRGRGRGDRGRGGRGRGGYDGGDRGGRGGGFNRGASNSHDGRGSRPGSSGGRSGSSGGNGGGSYRGNAQSYPDRHNNDRGGRGGSGPPRQPQALPPRPVSPLPAPVVHQQYGTGYGQYPQYQNAQLQQPQQQTYQFGGYQFQYGNAGAPGVQAQQSQQQYPQAVPAYGQYAQQQQGQGQQYAQQYGQQQGYQQQGYQQQAPAGGAGYPQGAYVNPTYYANQAAQQQQAQQGYGGAWQGQQGYGGAAGGAGGQGQGNVTSESRLADVLKQYGINGSYEISR</sequence>
<evidence type="ECO:0000256" key="5">
    <source>
        <dbReference type="ARBA" id="ARBA00022552"/>
    </source>
</evidence>
<dbReference type="GO" id="GO:0003723">
    <property type="term" value="F:RNA binding"/>
    <property type="evidence" value="ECO:0007669"/>
    <property type="project" value="UniProtKB-KW"/>
</dbReference>
<dbReference type="GO" id="GO:0001522">
    <property type="term" value="P:pseudouridine synthesis"/>
    <property type="evidence" value="ECO:0007669"/>
    <property type="project" value="InterPro"/>
</dbReference>
<dbReference type="PANTHER" id="PTHR31633">
    <property type="entry name" value="H/ACA RIBONUCLEOPROTEIN COMPLEX NON-CORE SUBUNIT NAF1"/>
    <property type="match status" value="1"/>
</dbReference>
<name>A0AAN7VKL0_9PEZI</name>
<feature type="region of interest" description="Disordered" evidence="9">
    <location>
        <begin position="504"/>
        <end position="768"/>
    </location>
</feature>
<dbReference type="InterPro" id="IPR038664">
    <property type="entry name" value="Gar1/Naf1_Cbf5-bd_sf"/>
</dbReference>
<evidence type="ECO:0000256" key="8">
    <source>
        <dbReference type="ARBA" id="ARBA00023242"/>
    </source>
</evidence>
<gene>
    <name evidence="10" type="ORF">LTR97_012863</name>
</gene>
<dbReference type="PANTHER" id="PTHR31633:SF1">
    <property type="entry name" value="H_ACA RIBONUCLEOPROTEIN COMPLEX NON-CORE SUBUNIT NAF1"/>
    <property type="match status" value="1"/>
</dbReference>
<feature type="compositionally biased region" description="Gly residues" evidence="9">
    <location>
        <begin position="511"/>
        <end position="529"/>
    </location>
</feature>
<keyword evidence="6" id="KW-0597">Phosphoprotein</keyword>
<evidence type="ECO:0000256" key="7">
    <source>
        <dbReference type="ARBA" id="ARBA00022884"/>
    </source>
</evidence>
<evidence type="ECO:0000256" key="1">
    <source>
        <dbReference type="ARBA" id="ARBA00004123"/>
    </source>
</evidence>
<dbReference type="Proteomes" id="UP001310594">
    <property type="component" value="Unassembled WGS sequence"/>
</dbReference>
<feature type="region of interest" description="Disordered" evidence="9">
    <location>
        <begin position="292"/>
        <end position="314"/>
    </location>
</feature>
<keyword evidence="8" id="KW-0539">Nucleus</keyword>
<reference evidence="10" key="1">
    <citation type="submission" date="2023-08" db="EMBL/GenBank/DDBJ databases">
        <title>Black Yeasts Isolated from many extreme environments.</title>
        <authorList>
            <person name="Coleine C."/>
            <person name="Stajich J.E."/>
            <person name="Selbmann L."/>
        </authorList>
    </citation>
    <scope>NUCLEOTIDE SEQUENCE</scope>
    <source>
        <strain evidence="10">CCFEE 5810</strain>
    </source>
</reference>
<feature type="region of interest" description="Disordered" evidence="9">
    <location>
        <begin position="876"/>
        <end position="899"/>
    </location>
</feature>
<evidence type="ECO:0000313" key="11">
    <source>
        <dbReference type="Proteomes" id="UP001310594"/>
    </source>
</evidence>
<comment type="similarity">
    <text evidence="2">Belongs to the NAF1 family.</text>
</comment>
<evidence type="ECO:0000256" key="2">
    <source>
        <dbReference type="ARBA" id="ARBA00009801"/>
    </source>
</evidence>
<dbReference type="AlphaFoldDB" id="A0AAN7VKL0"/>
<feature type="compositionally biased region" description="Polar residues" evidence="9">
    <location>
        <begin position="600"/>
        <end position="610"/>
    </location>
</feature>
<dbReference type="GO" id="GO:0006364">
    <property type="term" value="P:rRNA processing"/>
    <property type="evidence" value="ECO:0007669"/>
    <property type="project" value="UniProtKB-KW"/>
</dbReference>